<dbReference type="EMBL" id="JAUTXU010000009">
    <property type="protein sequence ID" value="KAK3723492.1"/>
    <property type="molecule type" value="Genomic_DNA"/>
</dbReference>
<comment type="caution">
    <text evidence="1">The sequence shown here is derived from an EMBL/GenBank/DDBJ whole genome shotgun (WGS) entry which is preliminary data.</text>
</comment>
<protein>
    <submittedName>
        <fullName evidence="1">Uncharacterized protein</fullName>
    </submittedName>
</protein>
<gene>
    <name evidence="1" type="ORF">LTR37_001744</name>
</gene>
<evidence type="ECO:0000313" key="1">
    <source>
        <dbReference type="EMBL" id="KAK3723492.1"/>
    </source>
</evidence>
<proteinExistence type="predicted"/>
<reference evidence="1" key="1">
    <citation type="submission" date="2023-07" db="EMBL/GenBank/DDBJ databases">
        <title>Black Yeasts Isolated from many extreme environments.</title>
        <authorList>
            <person name="Coleine C."/>
            <person name="Stajich J.E."/>
            <person name="Selbmann L."/>
        </authorList>
    </citation>
    <scope>NUCLEOTIDE SEQUENCE</scope>
    <source>
        <strain evidence="1">CCFEE 5714</strain>
    </source>
</reference>
<evidence type="ECO:0000313" key="2">
    <source>
        <dbReference type="Proteomes" id="UP001281147"/>
    </source>
</evidence>
<name>A0ACC3NUV3_9PEZI</name>
<organism evidence="1 2">
    <name type="scientific">Vermiconidia calcicola</name>
    <dbReference type="NCBI Taxonomy" id="1690605"/>
    <lineage>
        <taxon>Eukaryota</taxon>
        <taxon>Fungi</taxon>
        <taxon>Dikarya</taxon>
        <taxon>Ascomycota</taxon>
        <taxon>Pezizomycotina</taxon>
        <taxon>Dothideomycetes</taxon>
        <taxon>Dothideomycetidae</taxon>
        <taxon>Mycosphaerellales</taxon>
        <taxon>Extremaceae</taxon>
        <taxon>Vermiconidia</taxon>
    </lineage>
</organism>
<accession>A0ACC3NUV3</accession>
<sequence length="655" mass="72957">MAETTGELSAEQSTALFDILTHKETYAEIEGFKTPGAIKKYGPPFQDSTSKSSSPVLQTLLSKFILKLPGLRDVSPDFWKVRVEELIQELAEAELSESYDKGVLGIRKTLATAISALIEYPARGCLGGFPKEEQFERKKSYDLGSADDVLQAWQDCLQALIYGDLIDEMFKKAAETDDLKQHPTLVQGMHEFVVVNIASLMHYTLVLSPEGPTLLRMIESVHRLLPYVVVRQTLKIGNVASMISAMMKVLLAKASVGAVTNWIGWSSGADEGMNLLQQIISQVLSWDKRDLRNRAEKLEKKGSDAPPKAVREALKDWIQKSGRPEHEECRRMSKEQGRSIVAVILSLSSAPSADDISEKQHANALEWFGLQLSIRDRQEIVRVLCQRNPDYLTAAIQDCVAAYTPMIRLVHQAVNLADTVWDLERFVTDMLKMSKPTGPKGQEKPPAVEDYVDLLHRHQQSTHKFLHQVAKNGKEVTSWWYEYVRMAAAQFRSEAKPPPSETAVPPQTTNGGIHATLSNTFSSLPPEEQKNIKSELDAHSKYLHDLHTASATRISAVIKRTRSTPFGPGAYLARWQNLLDATPITPCERKNGKVRFGSNKGVREEGRKDLEGNAEGFLTEEEVEKAVGEGVLEAPSVRKTLEVFGERFREALGAG</sequence>
<dbReference type="Proteomes" id="UP001281147">
    <property type="component" value="Unassembled WGS sequence"/>
</dbReference>
<keyword evidence="2" id="KW-1185">Reference proteome</keyword>